<dbReference type="InterPro" id="IPR000014">
    <property type="entry name" value="PAS"/>
</dbReference>
<dbReference type="InterPro" id="IPR043128">
    <property type="entry name" value="Rev_trsase/Diguanyl_cyclase"/>
</dbReference>
<feature type="region of interest" description="Disordered" evidence="1">
    <location>
        <begin position="296"/>
        <end position="320"/>
    </location>
</feature>
<gene>
    <name evidence="3" type="ORF">F9K24_08300</name>
</gene>
<comment type="caution">
    <text evidence="3">The sequence shown here is derived from an EMBL/GenBank/DDBJ whole genome shotgun (WGS) entry which is preliminary data.</text>
</comment>
<evidence type="ECO:0000259" key="2">
    <source>
        <dbReference type="PROSITE" id="PS50887"/>
    </source>
</evidence>
<evidence type="ECO:0000313" key="4">
    <source>
        <dbReference type="Proteomes" id="UP000460298"/>
    </source>
</evidence>
<dbReference type="InterPro" id="IPR000160">
    <property type="entry name" value="GGDEF_dom"/>
</dbReference>
<dbReference type="NCBIfam" id="TIGR00254">
    <property type="entry name" value="GGDEF"/>
    <property type="match status" value="1"/>
</dbReference>
<dbReference type="SMART" id="SM00267">
    <property type="entry name" value="GGDEF"/>
    <property type="match status" value="1"/>
</dbReference>
<dbReference type="PROSITE" id="PS50887">
    <property type="entry name" value="GGDEF"/>
    <property type="match status" value="1"/>
</dbReference>
<dbReference type="InterPro" id="IPR029787">
    <property type="entry name" value="Nucleotide_cyclase"/>
</dbReference>
<dbReference type="Gene3D" id="3.30.70.270">
    <property type="match status" value="1"/>
</dbReference>
<dbReference type="EMBL" id="WBUI01000006">
    <property type="protein sequence ID" value="KAB2933340.1"/>
    <property type="molecule type" value="Genomic_DNA"/>
</dbReference>
<accession>A0A833LXM4</accession>
<feature type="domain" description="GGDEF" evidence="2">
    <location>
        <begin position="166"/>
        <end position="299"/>
    </location>
</feature>
<evidence type="ECO:0000313" key="3">
    <source>
        <dbReference type="EMBL" id="KAB2933340.1"/>
    </source>
</evidence>
<dbReference type="PANTHER" id="PTHR46663">
    <property type="entry name" value="DIGUANYLATE CYCLASE DGCT-RELATED"/>
    <property type="match status" value="1"/>
</dbReference>
<feature type="compositionally biased region" description="Basic and acidic residues" evidence="1">
    <location>
        <begin position="309"/>
        <end position="318"/>
    </location>
</feature>
<name>A0A833LXM4_9LEPT</name>
<dbReference type="Proteomes" id="UP000460298">
    <property type="component" value="Unassembled WGS sequence"/>
</dbReference>
<dbReference type="InterPro" id="IPR035965">
    <property type="entry name" value="PAS-like_dom_sf"/>
</dbReference>
<dbReference type="NCBIfam" id="TIGR00229">
    <property type="entry name" value="sensory_box"/>
    <property type="match status" value="1"/>
</dbReference>
<protein>
    <submittedName>
        <fullName evidence="3">Diguanylate cyclase</fullName>
    </submittedName>
</protein>
<feature type="compositionally biased region" description="Polar residues" evidence="1">
    <location>
        <begin position="298"/>
        <end position="308"/>
    </location>
</feature>
<dbReference type="CDD" id="cd00130">
    <property type="entry name" value="PAS"/>
    <property type="match status" value="1"/>
</dbReference>
<evidence type="ECO:0000256" key="1">
    <source>
        <dbReference type="SAM" id="MobiDB-lite"/>
    </source>
</evidence>
<organism evidence="3 4">
    <name type="scientific">Leptonema illini</name>
    <dbReference type="NCBI Taxonomy" id="183"/>
    <lineage>
        <taxon>Bacteria</taxon>
        <taxon>Pseudomonadati</taxon>
        <taxon>Spirochaetota</taxon>
        <taxon>Spirochaetia</taxon>
        <taxon>Leptospirales</taxon>
        <taxon>Leptospiraceae</taxon>
        <taxon>Leptonema</taxon>
    </lineage>
</organism>
<dbReference type="SUPFAM" id="SSF55073">
    <property type="entry name" value="Nucleotide cyclase"/>
    <property type="match status" value="1"/>
</dbReference>
<proteinExistence type="predicted"/>
<dbReference type="AlphaFoldDB" id="A0A833LXM4"/>
<dbReference type="Gene3D" id="3.30.450.20">
    <property type="entry name" value="PAS domain"/>
    <property type="match status" value="1"/>
</dbReference>
<dbReference type="GO" id="GO:0003824">
    <property type="term" value="F:catalytic activity"/>
    <property type="evidence" value="ECO:0007669"/>
    <property type="project" value="UniProtKB-ARBA"/>
</dbReference>
<dbReference type="InterPro" id="IPR052163">
    <property type="entry name" value="DGC-Regulatory_Protein"/>
</dbReference>
<dbReference type="FunFam" id="3.30.70.270:FF:000001">
    <property type="entry name" value="Diguanylate cyclase domain protein"/>
    <property type="match status" value="1"/>
</dbReference>
<dbReference type="PANTHER" id="PTHR46663:SF3">
    <property type="entry name" value="SLL0267 PROTEIN"/>
    <property type="match status" value="1"/>
</dbReference>
<sequence>MDENDITAASARTTPHSMDAIAATFVTDVNGKIVQMNELMERLITDTLRIPDEDRMAFRLMRQFGIGSNVNRIRRDLLKERRVTEELRVDTPSGEYWFELHLIPRHRADASLDGTVGILFDITQRKKSEEAVIFQAFHDPLTSLPNRRALVERMRTAILRAQRSAERLAVLFIDLDGFKSVNDISGHDAGDRILVEIAERLRLLLRKDDVISRLGGDEFVVLLQGISNPAALPSVARKILDQIRRPVAFGEASLQVGASIGISLFPDDASEPERLIQQSDRAMYRAKQHGRNAFRFFSDQSTHEQAPQSDDRGRHETGDPTAELIPILSTDTLTVRGYRINLKGLIFTAEQKERVLQNYERAFEKYAALREGERLPFGLIVPVLQVSGRLYPRKDDIVAIATSRGIPVDEMSLAINRVRFKGV</sequence>
<dbReference type="SUPFAM" id="SSF55785">
    <property type="entry name" value="PYP-like sensor domain (PAS domain)"/>
    <property type="match status" value="1"/>
</dbReference>
<reference evidence="3 4" key="1">
    <citation type="submission" date="2019-10" db="EMBL/GenBank/DDBJ databases">
        <title>Extracellular Electron Transfer in a Candidatus Methanoperedens spp. Enrichment Culture.</title>
        <authorList>
            <person name="Berger S."/>
            <person name="Rangel Shaw D."/>
            <person name="Berben T."/>
            <person name="In 'T Zandt M."/>
            <person name="Frank J."/>
            <person name="Reimann J."/>
            <person name="Jetten M.S.M."/>
            <person name="Welte C.U."/>
        </authorList>
    </citation>
    <scope>NUCLEOTIDE SEQUENCE [LARGE SCALE GENOMIC DNA]</scope>
    <source>
        <strain evidence="3">SB12</strain>
    </source>
</reference>
<dbReference type="CDD" id="cd01949">
    <property type="entry name" value="GGDEF"/>
    <property type="match status" value="1"/>
</dbReference>
<dbReference type="Pfam" id="PF00990">
    <property type="entry name" value="GGDEF"/>
    <property type="match status" value="1"/>
</dbReference>